<dbReference type="AlphaFoldDB" id="A0A2R8FCG6"/>
<evidence type="ECO:0000313" key="2">
    <source>
        <dbReference type="Proteomes" id="UP000244926"/>
    </source>
</evidence>
<dbReference type="Proteomes" id="UP000244926">
    <property type="component" value="Chromosome I"/>
</dbReference>
<reference evidence="2" key="1">
    <citation type="submission" date="2017-11" db="EMBL/GenBank/DDBJ databases">
        <authorList>
            <person name="Seth-Smith MB H."/>
        </authorList>
    </citation>
    <scope>NUCLEOTIDE SEQUENCE [LARGE SCALE GENOMIC DNA]</scope>
</reference>
<protein>
    <submittedName>
        <fullName evidence="1">Uncharacterized protein</fullName>
    </submittedName>
</protein>
<dbReference type="RefSeq" id="WP_162295478.1">
    <property type="nucleotide sequence ID" value="NZ_LT993738.1"/>
</dbReference>
<dbReference type="EMBL" id="LT993738">
    <property type="protein sequence ID" value="SPN74006.1"/>
    <property type="molecule type" value="Genomic_DNA"/>
</dbReference>
<name>A0A2R8FCG6_9CHLA</name>
<evidence type="ECO:0000313" key="1">
    <source>
        <dbReference type="EMBL" id="SPN74006.1"/>
    </source>
</evidence>
<accession>A0A2R8FCG6</accession>
<dbReference type="KEGG" id="csee:C10C_0868"/>
<proteinExistence type="predicted"/>
<keyword evidence="2" id="KW-1185">Reference proteome</keyword>
<organism evidence="1 2">
    <name type="scientific">Chlamydia serpentis</name>
    <dbReference type="NCBI Taxonomy" id="1967782"/>
    <lineage>
        <taxon>Bacteria</taxon>
        <taxon>Pseudomonadati</taxon>
        <taxon>Chlamydiota</taxon>
        <taxon>Chlamydiia</taxon>
        <taxon>Chlamydiales</taxon>
        <taxon>Chlamydiaceae</taxon>
        <taxon>Chlamydia/Chlamydophila group</taxon>
        <taxon>Chlamydia</taxon>
    </lineage>
</organism>
<gene>
    <name evidence="1" type="ORF">C10C_0868</name>
</gene>
<sequence length="73" mass="8514">MDAKKTKELSKEAQLLKKLRDKAEIVDEEHKRKTWVAKLVAMPESFRDFEKVDSVETPKLFQIIAEKILEEGV</sequence>